<sequence>MASTSSSTGIIRGSSWIQKKINLKPLQRGCHLITDEIVKQVPELSQFVVGILHLQIMHTSASLALNENWDPDVRYVS</sequence>
<accession>A0ABM1C1N2</accession>
<reference evidence="3" key="1">
    <citation type="submission" date="2025-08" db="UniProtKB">
        <authorList>
            <consortium name="RefSeq"/>
        </authorList>
    </citation>
    <scope>IDENTIFICATION</scope>
    <source>
        <tissue evidence="3">Muscle</tissue>
    </source>
</reference>
<protein>
    <submittedName>
        <fullName evidence="3">Uncharacterized protein LOC106476567</fullName>
    </submittedName>
</protein>
<dbReference type="PANTHER" id="PTHR30615">
    <property type="entry name" value="UNCHARACTERIZED PROTEIN YJBQ-RELATED"/>
    <property type="match status" value="1"/>
</dbReference>
<evidence type="ECO:0000313" key="2">
    <source>
        <dbReference type="Proteomes" id="UP000694941"/>
    </source>
</evidence>
<dbReference type="InterPro" id="IPR035917">
    <property type="entry name" value="YjbQ-like_sf"/>
</dbReference>
<proteinExistence type="inferred from homology"/>
<comment type="similarity">
    <text evidence="1">Belongs to the UPF0047 family.</text>
</comment>
<gene>
    <name evidence="3" type="primary">LOC106476567</name>
</gene>
<dbReference type="Pfam" id="PF01894">
    <property type="entry name" value="YjbQ"/>
    <property type="match status" value="1"/>
</dbReference>
<dbReference type="PANTHER" id="PTHR30615:SF8">
    <property type="entry name" value="UPF0047 PROTEIN C4A8.02C"/>
    <property type="match status" value="1"/>
</dbReference>
<name>A0ABM1C1N2_LIMPO</name>
<evidence type="ECO:0000256" key="1">
    <source>
        <dbReference type="ARBA" id="ARBA00005534"/>
    </source>
</evidence>
<dbReference type="RefSeq" id="XP_013792668.1">
    <property type="nucleotide sequence ID" value="XM_013937214.2"/>
</dbReference>
<dbReference type="InterPro" id="IPR001602">
    <property type="entry name" value="UPF0047_YjbQ-like"/>
</dbReference>
<keyword evidence="2" id="KW-1185">Reference proteome</keyword>
<dbReference type="SUPFAM" id="SSF111038">
    <property type="entry name" value="YjbQ-like"/>
    <property type="match status" value="1"/>
</dbReference>
<organism evidence="2 3">
    <name type="scientific">Limulus polyphemus</name>
    <name type="common">Atlantic horseshoe crab</name>
    <dbReference type="NCBI Taxonomy" id="6850"/>
    <lineage>
        <taxon>Eukaryota</taxon>
        <taxon>Metazoa</taxon>
        <taxon>Ecdysozoa</taxon>
        <taxon>Arthropoda</taxon>
        <taxon>Chelicerata</taxon>
        <taxon>Merostomata</taxon>
        <taxon>Xiphosura</taxon>
        <taxon>Limulidae</taxon>
        <taxon>Limulus</taxon>
    </lineage>
</organism>
<dbReference type="Gene3D" id="2.60.120.460">
    <property type="entry name" value="YjbQ-like"/>
    <property type="match status" value="1"/>
</dbReference>
<dbReference type="Proteomes" id="UP000694941">
    <property type="component" value="Unplaced"/>
</dbReference>
<evidence type="ECO:0000313" key="3">
    <source>
        <dbReference type="RefSeq" id="XP_013792668.1"/>
    </source>
</evidence>
<dbReference type="GeneID" id="106476567"/>